<keyword evidence="1" id="KW-0732">Signal</keyword>
<name>A0ABP7P6G8_9GAMM</name>
<dbReference type="EMBL" id="BAABBO010000009">
    <property type="protein sequence ID" value="GAA3960543.1"/>
    <property type="molecule type" value="Genomic_DNA"/>
</dbReference>
<keyword evidence="3" id="KW-1185">Reference proteome</keyword>
<accession>A0ABP7P6G8</accession>
<evidence type="ECO:0000313" key="2">
    <source>
        <dbReference type="EMBL" id="GAA3960543.1"/>
    </source>
</evidence>
<proteinExistence type="predicted"/>
<feature type="signal peptide" evidence="1">
    <location>
        <begin position="1"/>
        <end position="20"/>
    </location>
</feature>
<gene>
    <name evidence="2" type="ORF">GCM10022278_18320</name>
</gene>
<dbReference type="PROSITE" id="PS51257">
    <property type="entry name" value="PROKAR_LIPOPROTEIN"/>
    <property type="match status" value="1"/>
</dbReference>
<evidence type="ECO:0000256" key="1">
    <source>
        <dbReference type="SAM" id="SignalP"/>
    </source>
</evidence>
<comment type="caution">
    <text evidence="2">The sequence shown here is derived from an EMBL/GenBank/DDBJ whole genome shotgun (WGS) entry which is preliminary data.</text>
</comment>
<sequence>MQNRIAFVPLIALLALGGCATTSETSETASGKRDFSEVLYLRGQFNWWDIAPEYKVKKVGDDLYRTEVSLKADGQPYGFKFGNATWSAGTNCGYLSEEFKTIKLGEPAKANCSAVFEDFMFTPPETGTYAFFFDNSGETPVVLVKPAE</sequence>
<dbReference type="RefSeq" id="WP_344805547.1">
    <property type="nucleotide sequence ID" value="NZ_BAABBO010000009.1"/>
</dbReference>
<reference evidence="3" key="1">
    <citation type="journal article" date="2019" name="Int. J. Syst. Evol. Microbiol.">
        <title>The Global Catalogue of Microorganisms (GCM) 10K type strain sequencing project: providing services to taxonomists for standard genome sequencing and annotation.</title>
        <authorList>
            <consortium name="The Broad Institute Genomics Platform"/>
            <consortium name="The Broad Institute Genome Sequencing Center for Infectious Disease"/>
            <person name="Wu L."/>
            <person name="Ma J."/>
        </authorList>
    </citation>
    <scope>NUCLEOTIDE SEQUENCE [LARGE SCALE GENOMIC DNA]</scope>
    <source>
        <strain evidence="3">JCM 17555</strain>
    </source>
</reference>
<dbReference type="Proteomes" id="UP001501337">
    <property type="component" value="Unassembled WGS sequence"/>
</dbReference>
<protein>
    <recommendedName>
        <fullName evidence="4">META domain-containing protein</fullName>
    </recommendedName>
</protein>
<evidence type="ECO:0000313" key="3">
    <source>
        <dbReference type="Proteomes" id="UP001501337"/>
    </source>
</evidence>
<organism evidence="2 3">
    <name type="scientific">Allohahella marinimesophila</name>
    <dbReference type="NCBI Taxonomy" id="1054972"/>
    <lineage>
        <taxon>Bacteria</taxon>
        <taxon>Pseudomonadati</taxon>
        <taxon>Pseudomonadota</taxon>
        <taxon>Gammaproteobacteria</taxon>
        <taxon>Oceanospirillales</taxon>
        <taxon>Hahellaceae</taxon>
        <taxon>Allohahella</taxon>
    </lineage>
</organism>
<feature type="chain" id="PRO_5045628047" description="META domain-containing protein" evidence="1">
    <location>
        <begin position="21"/>
        <end position="148"/>
    </location>
</feature>
<evidence type="ECO:0008006" key="4">
    <source>
        <dbReference type="Google" id="ProtNLM"/>
    </source>
</evidence>